<keyword evidence="2" id="KW-1133">Transmembrane helix</keyword>
<feature type="compositionally biased region" description="Basic and acidic residues" evidence="1">
    <location>
        <begin position="150"/>
        <end position="169"/>
    </location>
</feature>
<sequence length="183" mass="20834">MHATLPSNRVFFQVALCILLGVVICVFVIGLCVYIKMQKIKQHERVCRRLANDSDESIDTSSTKQKTKVETYDEALDCLQEMIDNNIQSSALFSSSYMDYLFNSLETMSKKELIHLVRMLQLQTKKTIRTSSLISQESDDRRSSTTKTSLADDRDNPLKKSEKTSRDTSCKTIVCKDDESVSL</sequence>
<evidence type="ECO:0000256" key="1">
    <source>
        <dbReference type="SAM" id="MobiDB-lite"/>
    </source>
</evidence>
<feature type="transmembrane region" description="Helical" evidence="2">
    <location>
        <begin position="12"/>
        <end position="35"/>
    </location>
</feature>
<proteinExistence type="predicted"/>
<keyword evidence="2" id="KW-0472">Membrane</keyword>
<dbReference type="Proteomes" id="UP000677228">
    <property type="component" value="Unassembled WGS sequence"/>
</dbReference>
<dbReference type="Proteomes" id="UP000682733">
    <property type="component" value="Unassembled WGS sequence"/>
</dbReference>
<organism evidence="4 5">
    <name type="scientific">Didymodactylos carnosus</name>
    <dbReference type="NCBI Taxonomy" id="1234261"/>
    <lineage>
        <taxon>Eukaryota</taxon>
        <taxon>Metazoa</taxon>
        <taxon>Spiralia</taxon>
        <taxon>Gnathifera</taxon>
        <taxon>Rotifera</taxon>
        <taxon>Eurotatoria</taxon>
        <taxon>Bdelloidea</taxon>
        <taxon>Philodinida</taxon>
        <taxon>Philodinidae</taxon>
        <taxon>Didymodactylos</taxon>
    </lineage>
</organism>
<comment type="caution">
    <text evidence="4">The sequence shown here is derived from an EMBL/GenBank/DDBJ whole genome shotgun (WGS) entry which is preliminary data.</text>
</comment>
<evidence type="ECO:0000256" key="2">
    <source>
        <dbReference type="SAM" id="Phobius"/>
    </source>
</evidence>
<gene>
    <name evidence="3" type="ORF">OVA965_LOCUS35755</name>
    <name evidence="4" type="ORF">TMI583_LOCUS36728</name>
</gene>
<dbReference type="AlphaFoldDB" id="A0A8S2T5V4"/>
<protein>
    <submittedName>
        <fullName evidence="4">Uncharacterized protein</fullName>
    </submittedName>
</protein>
<keyword evidence="2" id="KW-0812">Transmembrane</keyword>
<reference evidence="4" key="1">
    <citation type="submission" date="2021-02" db="EMBL/GenBank/DDBJ databases">
        <authorList>
            <person name="Nowell W R."/>
        </authorList>
    </citation>
    <scope>NUCLEOTIDE SEQUENCE</scope>
</reference>
<accession>A0A8S2T5V4</accession>
<dbReference type="EMBL" id="CAJOBA010053451">
    <property type="protein sequence ID" value="CAF4264965.1"/>
    <property type="molecule type" value="Genomic_DNA"/>
</dbReference>
<dbReference type="EMBL" id="CAJNOK010031565">
    <property type="protein sequence ID" value="CAF1473624.1"/>
    <property type="molecule type" value="Genomic_DNA"/>
</dbReference>
<name>A0A8S2T5V4_9BILA</name>
<feature type="region of interest" description="Disordered" evidence="1">
    <location>
        <begin position="132"/>
        <end position="169"/>
    </location>
</feature>
<evidence type="ECO:0000313" key="5">
    <source>
        <dbReference type="Proteomes" id="UP000682733"/>
    </source>
</evidence>
<evidence type="ECO:0000313" key="3">
    <source>
        <dbReference type="EMBL" id="CAF1473624.1"/>
    </source>
</evidence>
<evidence type="ECO:0000313" key="4">
    <source>
        <dbReference type="EMBL" id="CAF4264965.1"/>
    </source>
</evidence>